<feature type="domain" description="Glycosyl transferase family 1" evidence="1">
    <location>
        <begin position="174"/>
        <end position="323"/>
    </location>
</feature>
<reference evidence="2 3" key="1">
    <citation type="submission" date="2017-07" db="EMBL/GenBank/DDBJ databases">
        <title>Flavobacterium cyanobacteriorum sp. nov., isolated from cyanobacterial aggregates in a eutrophic lake.</title>
        <authorList>
            <person name="Cai H."/>
        </authorList>
    </citation>
    <scope>NUCLEOTIDE SEQUENCE [LARGE SCALE GENOMIC DNA]</scope>
    <source>
        <strain evidence="2 3">TH167</strain>
    </source>
</reference>
<keyword evidence="3" id="KW-1185">Reference proteome</keyword>
<sequence>MKKLAILCAYRLLPDRVGGMDYFFWKFDYESKKLGWNPVWFFPNNSEHGQYSNLHIVSSEGLSVEDSFLSYNQQFDYVFTHFLELCTPFYKMARPLVRKNFIAVDHNPRPLGGYPFKKRIEKRVKGLLYGCYIDRFVGVSNYTVKELIADFGCVIRDRTTCIYNGIIAADIQVRSERNTVKPKFVVVSHLRETKGIQDLIAAVSLLDENIKKELQIDVFGSGPYEEVLFQLCDRFEVRQNFNFRGNSPTVKQQLANYDYLLQPTHMECFSLSILESLAANVPVITTPVGGNKEAVHHGKNGLILPAKNVNAWVIALEKLWRGSIVLDSNVSETIRKHFSLENMVQNYLKLLQ</sequence>
<evidence type="ECO:0000259" key="1">
    <source>
        <dbReference type="Pfam" id="PF00534"/>
    </source>
</evidence>
<evidence type="ECO:0000313" key="2">
    <source>
        <dbReference type="EMBL" id="OYQ44251.1"/>
    </source>
</evidence>
<proteinExistence type="predicted"/>
<dbReference type="Pfam" id="PF00534">
    <property type="entry name" value="Glycos_transf_1"/>
    <property type="match status" value="1"/>
</dbReference>
<evidence type="ECO:0000313" key="3">
    <source>
        <dbReference type="Proteomes" id="UP000216035"/>
    </source>
</evidence>
<dbReference type="AlphaFoldDB" id="A0A255ZS48"/>
<dbReference type="InterPro" id="IPR001296">
    <property type="entry name" value="Glyco_trans_1"/>
</dbReference>
<organism evidence="2 3">
    <name type="scientific">Flavobacterium aurantiibacter</name>
    <dbReference type="NCBI Taxonomy" id="2023067"/>
    <lineage>
        <taxon>Bacteria</taxon>
        <taxon>Pseudomonadati</taxon>
        <taxon>Bacteroidota</taxon>
        <taxon>Flavobacteriia</taxon>
        <taxon>Flavobacteriales</taxon>
        <taxon>Flavobacteriaceae</taxon>
        <taxon>Flavobacterium</taxon>
    </lineage>
</organism>
<dbReference type="CDD" id="cd03801">
    <property type="entry name" value="GT4_PimA-like"/>
    <property type="match status" value="1"/>
</dbReference>
<dbReference type="EMBL" id="NOXX01000194">
    <property type="protein sequence ID" value="OYQ44251.1"/>
    <property type="molecule type" value="Genomic_DNA"/>
</dbReference>
<dbReference type="PANTHER" id="PTHR12526">
    <property type="entry name" value="GLYCOSYLTRANSFERASE"/>
    <property type="match status" value="1"/>
</dbReference>
<gene>
    <name evidence="2" type="ORF">CHX27_08060</name>
</gene>
<protein>
    <recommendedName>
        <fullName evidence="1">Glycosyl transferase family 1 domain-containing protein</fullName>
    </recommendedName>
</protein>
<comment type="caution">
    <text evidence="2">The sequence shown here is derived from an EMBL/GenBank/DDBJ whole genome shotgun (WGS) entry which is preliminary data.</text>
</comment>
<dbReference type="SUPFAM" id="SSF53756">
    <property type="entry name" value="UDP-Glycosyltransferase/glycogen phosphorylase"/>
    <property type="match status" value="1"/>
</dbReference>
<dbReference type="OrthoDB" id="9811239at2"/>
<dbReference type="GO" id="GO:0016757">
    <property type="term" value="F:glycosyltransferase activity"/>
    <property type="evidence" value="ECO:0007669"/>
    <property type="project" value="InterPro"/>
</dbReference>
<name>A0A255ZS48_9FLAO</name>
<accession>A0A255ZS48</accession>
<dbReference type="RefSeq" id="WP_094486251.1">
    <property type="nucleotide sequence ID" value="NZ_NOXX01000194.1"/>
</dbReference>
<dbReference type="Proteomes" id="UP000216035">
    <property type="component" value="Unassembled WGS sequence"/>
</dbReference>
<dbReference type="Gene3D" id="3.40.50.2000">
    <property type="entry name" value="Glycogen Phosphorylase B"/>
    <property type="match status" value="2"/>
</dbReference>